<name>A0A0F9IPI6_9ZZZZ</name>
<gene>
    <name evidence="1" type="ORF">LCGC14_1917640</name>
</gene>
<dbReference type="AlphaFoldDB" id="A0A0F9IPI6"/>
<comment type="caution">
    <text evidence="1">The sequence shown here is derived from an EMBL/GenBank/DDBJ whole genome shotgun (WGS) entry which is preliminary data.</text>
</comment>
<accession>A0A0F9IPI6</accession>
<dbReference type="EMBL" id="LAZR01020369">
    <property type="protein sequence ID" value="KKL89147.1"/>
    <property type="molecule type" value="Genomic_DNA"/>
</dbReference>
<proteinExistence type="predicted"/>
<organism evidence="1">
    <name type="scientific">marine sediment metagenome</name>
    <dbReference type="NCBI Taxonomy" id="412755"/>
    <lineage>
        <taxon>unclassified sequences</taxon>
        <taxon>metagenomes</taxon>
        <taxon>ecological metagenomes</taxon>
    </lineage>
</organism>
<protein>
    <submittedName>
        <fullName evidence="1">Uncharacterized protein</fullName>
    </submittedName>
</protein>
<sequence>MSPVSSAEAGDLEGSAIGSRLPFVVPYLFGPIGRTAVWASPPPSWAPGPRDRKTVPSALDTAGWVGWNAEGVFPLGETFTS</sequence>
<reference evidence="1" key="1">
    <citation type="journal article" date="2015" name="Nature">
        <title>Complex archaea that bridge the gap between prokaryotes and eukaryotes.</title>
        <authorList>
            <person name="Spang A."/>
            <person name="Saw J.H."/>
            <person name="Jorgensen S.L."/>
            <person name="Zaremba-Niedzwiedzka K."/>
            <person name="Martijn J."/>
            <person name="Lind A.E."/>
            <person name="van Eijk R."/>
            <person name="Schleper C."/>
            <person name="Guy L."/>
            <person name="Ettema T.J."/>
        </authorList>
    </citation>
    <scope>NUCLEOTIDE SEQUENCE</scope>
</reference>
<evidence type="ECO:0000313" key="1">
    <source>
        <dbReference type="EMBL" id="KKL89147.1"/>
    </source>
</evidence>
<feature type="non-terminal residue" evidence="1">
    <location>
        <position position="81"/>
    </location>
</feature>